<dbReference type="NCBIfam" id="TIGR01643">
    <property type="entry name" value="YD_repeat_2x"/>
    <property type="match status" value="3"/>
</dbReference>
<keyword evidence="1" id="KW-0677">Repeat</keyword>
<dbReference type="Pfam" id="PF25023">
    <property type="entry name" value="TEN_YD-shell"/>
    <property type="match status" value="2"/>
</dbReference>
<dbReference type="SMART" id="SM00306">
    <property type="entry name" value="HintN"/>
    <property type="match status" value="1"/>
</dbReference>
<evidence type="ECO:0000313" key="3">
    <source>
        <dbReference type="EMBL" id="RJG26624.1"/>
    </source>
</evidence>
<organism evidence="3 4">
    <name type="scientific">Paenibacillus thiaminolyticus</name>
    <name type="common">Bacillus thiaminolyticus</name>
    <dbReference type="NCBI Taxonomy" id="49283"/>
    <lineage>
        <taxon>Bacteria</taxon>
        <taxon>Bacillati</taxon>
        <taxon>Bacillota</taxon>
        <taxon>Bacilli</taxon>
        <taxon>Bacillales</taxon>
        <taxon>Paenibacillaceae</taxon>
        <taxon>Paenibacillus</taxon>
    </lineage>
</organism>
<dbReference type="InterPro" id="IPR056823">
    <property type="entry name" value="TEN-like_YD-shell"/>
</dbReference>
<dbReference type="EMBL" id="QYZD01000001">
    <property type="protein sequence ID" value="RJG26624.1"/>
    <property type="molecule type" value="Genomic_DNA"/>
</dbReference>
<dbReference type="Gene3D" id="2.170.16.10">
    <property type="entry name" value="Hedgehog/Intein (Hint) domain"/>
    <property type="match status" value="1"/>
</dbReference>
<dbReference type="NCBIfam" id="TIGR03696">
    <property type="entry name" value="Rhs_assc_core"/>
    <property type="match status" value="1"/>
</dbReference>
<dbReference type="InterPro" id="IPR022385">
    <property type="entry name" value="Rhs_assc_core"/>
</dbReference>
<accession>A0A3A3GN33</accession>
<feature type="domain" description="Hint" evidence="2">
    <location>
        <begin position="620"/>
        <end position="716"/>
    </location>
</feature>
<reference evidence="3 4" key="1">
    <citation type="submission" date="2018-09" db="EMBL/GenBank/DDBJ databases">
        <title>Paenibacillus SK2017-BO5.</title>
        <authorList>
            <person name="Piskunova J.V."/>
            <person name="Dubiley S.A."/>
            <person name="Severinov K.V."/>
        </authorList>
    </citation>
    <scope>NUCLEOTIDE SEQUENCE [LARGE SCALE GENOMIC DNA]</scope>
    <source>
        <strain evidence="3 4">BO5</strain>
    </source>
</reference>
<dbReference type="InterPro" id="IPR050708">
    <property type="entry name" value="T6SS_VgrG/RHS"/>
</dbReference>
<dbReference type="InterPro" id="IPR036086">
    <property type="entry name" value="ParB/Sulfiredoxin_sf"/>
</dbReference>
<comment type="caution">
    <text evidence="3">The sequence shown here is derived from an EMBL/GenBank/DDBJ whole genome shotgun (WGS) entry which is preliminary data.</text>
</comment>
<dbReference type="Gene3D" id="3.90.1530.10">
    <property type="entry name" value="Conserved hypothetical protein from pyrococcus furiosus pfu- 392566-001, ParB domain"/>
    <property type="match status" value="1"/>
</dbReference>
<evidence type="ECO:0000313" key="4">
    <source>
        <dbReference type="Proteomes" id="UP000266177"/>
    </source>
</evidence>
<dbReference type="Pfam" id="PF07591">
    <property type="entry name" value="PT-HINT"/>
    <property type="match status" value="1"/>
</dbReference>
<sequence>MKAREEVKPSGAIPLERYEYDILGNITSRTDGKQQVTKYAYDPLGRVSSVTDAEGKKTAYRYNLTGDLIAIQYPDGNRVLKSYDAIGRLAKQTDPMQQIQKFYYDANGNVVKRIDRKGHTHQLVYNNRDLLTSSITADETISYTYDSAGRRTSMTDRTGTTQYTYYPTGEMSSLTYPDQTVLQFDYEKRGLRTKQTVSRPGFHTSVQMEYNTLVRTPREVQVNDGQGTKLAGFSYTYGPESYDRVTLLSATNGLQESYAYDGFNLSGIRQKQGDVPFGSYTYDYDNNRNIIAKNDNGSVFQFSYDPLNRIKTSSQFNEAYTYDQRDNRSTLRSDQLPNIKGASYTYDSRNRLTRVTIEDGKSVSYRYNGDNLMVERTEGGVTTRYYYDDRAKIVAEGKVEANGSVTITAAYVHDSNGKLLARQVPGQNGLQYYVSNGHGDITEIRDARGNVLNRYTYDIWGNPLIQEEQVPNIFRYSGEYWDAATELQYLRARWYDPSIGRFLTEDTYEGEIHNPLSLNLYTYVANNPLIYVDPSGNMWAWVDGAWKIIKGGADFLFLDDVNTIFDSESSWLDKGAAAFSLLPAGKILKAGKVVKMVDTALDTKKATKTNKAATKAKAGCNCFTAGTKVLTDEGEKNIEDIQVGDKVLSKDENNPNGELAYKEVTSLYRNQRNDIIKLHVGKQVIETTDNHPFWVEGKGWVFADELHVGDKLEKADGSNLTIAKVEFIKLTEPVTVYNFTVADYHTYYVTDIGVWVHNTNCNFSRVWDLEGTGDAISRKNLKKLTEEMKKNGWNGDPIEIFEINGRKLIVDGHHRVRAAKQAGIENVPTKTLTEKQLNTRGITTEQLLNGYYYGN</sequence>
<dbReference type="Gene3D" id="2.180.10.10">
    <property type="entry name" value="RHS repeat-associated core"/>
    <property type="match status" value="1"/>
</dbReference>
<dbReference type="CDD" id="cd00081">
    <property type="entry name" value="Hint"/>
    <property type="match status" value="1"/>
</dbReference>
<dbReference type="InterPro" id="IPR003587">
    <property type="entry name" value="Hint_dom_N"/>
</dbReference>
<dbReference type="PANTHER" id="PTHR32305:SF15">
    <property type="entry name" value="PROTEIN RHSA-RELATED"/>
    <property type="match status" value="1"/>
</dbReference>
<proteinExistence type="predicted"/>
<dbReference type="Proteomes" id="UP000266177">
    <property type="component" value="Unassembled WGS sequence"/>
</dbReference>
<dbReference type="SUPFAM" id="SSF51294">
    <property type="entry name" value="Hedgehog/intein (Hint) domain"/>
    <property type="match status" value="1"/>
</dbReference>
<dbReference type="CDD" id="cd16387">
    <property type="entry name" value="ParB_N_Srx"/>
    <property type="match status" value="1"/>
</dbReference>
<dbReference type="GO" id="GO:0016539">
    <property type="term" value="P:intein-mediated protein splicing"/>
    <property type="evidence" value="ECO:0007669"/>
    <property type="project" value="InterPro"/>
</dbReference>
<dbReference type="InterPro" id="IPR006141">
    <property type="entry name" value="Intein_N"/>
</dbReference>
<protein>
    <recommendedName>
        <fullName evidence="2">Hint domain-containing protein</fullName>
    </recommendedName>
</protein>
<name>A0A3A3GN33_PANTH</name>
<evidence type="ECO:0000259" key="2">
    <source>
        <dbReference type="SMART" id="SM00306"/>
    </source>
</evidence>
<dbReference type="PANTHER" id="PTHR32305">
    <property type="match status" value="1"/>
</dbReference>
<dbReference type="InterPro" id="IPR036844">
    <property type="entry name" value="Hint_dom_sf"/>
</dbReference>
<dbReference type="PROSITE" id="PS50817">
    <property type="entry name" value="INTEIN_N_TER"/>
    <property type="match status" value="1"/>
</dbReference>
<dbReference type="AlphaFoldDB" id="A0A3A3GN33"/>
<dbReference type="InterPro" id="IPR006530">
    <property type="entry name" value="YD"/>
</dbReference>
<dbReference type="OrthoDB" id="9816549at2"/>
<dbReference type="RefSeq" id="WP_119790068.1">
    <property type="nucleotide sequence ID" value="NZ_QYZD01000001.1"/>
</dbReference>
<dbReference type="SUPFAM" id="SSF110849">
    <property type="entry name" value="ParB/Sulfiredoxin"/>
    <property type="match status" value="1"/>
</dbReference>
<gene>
    <name evidence="3" type="ORF">DQX05_00885</name>
</gene>
<evidence type="ECO:0000256" key="1">
    <source>
        <dbReference type="ARBA" id="ARBA00022737"/>
    </source>
</evidence>